<reference evidence="9" key="1">
    <citation type="submission" date="2023-09" db="EMBL/GenBank/DDBJ databases">
        <title>Paucibacter sp. APW11 Genome sequencing and assembly.</title>
        <authorList>
            <person name="Kim I."/>
        </authorList>
    </citation>
    <scope>NUCLEOTIDE SEQUENCE</scope>
    <source>
        <strain evidence="9">APW11</strain>
    </source>
</reference>
<keyword evidence="10" id="KW-1185">Reference proteome</keyword>
<name>A0ABU3P6X6_9BURK</name>
<dbReference type="NCBIfam" id="TIGR01469">
    <property type="entry name" value="cobA_cysG_Cterm"/>
    <property type="match status" value="1"/>
</dbReference>
<dbReference type="PANTHER" id="PTHR45790">
    <property type="entry name" value="SIROHEME SYNTHASE-RELATED"/>
    <property type="match status" value="1"/>
</dbReference>
<dbReference type="NCBIfam" id="NF004790">
    <property type="entry name" value="PRK06136.1"/>
    <property type="match status" value="1"/>
</dbReference>
<keyword evidence="4 9" id="KW-0808">Transferase</keyword>
<dbReference type="EC" id="2.1.1.107" evidence="2"/>
<organism evidence="9 10">
    <name type="scientific">Roseateles aquae</name>
    <dbReference type="NCBI Taxonomy" id="3077235"/>
    <lineage>
        <taxon>Bacteria</taxon>
        <taxon>Pseudomonadati</taxon>
        <taxon>Pseudomonadota</taxon>
        <taxon>Betaproteobacteria</taxon>
        <taxon>Burkholderiales</taxon>
        <taxon>Sphaerotilaceae</taxon>
        <taxon>Roseateles</taxon>
    </lineage>
</organism>
<evidence type="ECO:0000256" key="3">
    <source>
        <dbReference type="ARBA" id="ARBA00022603"/>
    </source>
</evidence>
<dbReference type="Proteomes" id="UP001246372">
    <property type="component" value="Unassembled WGS sequence"/>
</dbReference>
<dbReference type="InterPro" id="IPR014777">
    <property type="entry name" value="4pyrrole_Mease_sub1"/>
</dbReference>
<feature type="domain" description="Tetrapyrrole methylase" evidence="8">
    <location>
        <begin position="15"/>
        <end position="235"/>
    </location>
</feature>
<evidence type="ECO:0000313" key="10">
    <source>
        <dbReference type="Proteomes" id="UP001246372"/>
    </source>
</evidence>
<dbReference type="Gene3D" id="3.30.950.10">
    <property type="entry name" value="Methyltransferase, Cobalt-precorrin-4 Transmethylase, Domain 2"/>
    <property type="match status" value="1"/>
</dbReference>
<dbReference type="EMBL" id="JAVXZY010000001">
    <property type="protein sequence ID" value="MDT8998047.1"/>
    <property type="molecule type" value="Genomic_DNA"/>
</dbReference>
<accession>A0ABU3P6X6</accession>
<evidence type="ECO:0000256" key="2">
    <source>
        <dbReference type="ARBA" id="ARBA00012162"/>
    </source>
</evidence>
<dbReference type="CDD" id="cd11642">
    <property type="entry name" value="SUMT"/>
    <property type="match status" value="1"/>
</dbReference>
<dbReference type="InterPro" id="IPR050161">
    <property type="entry name" value="Siro_Cobalamin_biosynth"/>
</dbReference>
<evidence type="ECO:0000256" key="1">
    <source>
        <dbReference type="ARBA" id="ARBA00005879"/>
    </source>
</evidence>
<comment type="caution">
    <text evidence="9">The sequence shown here is derived from an EMBL/GenBank/DDBJ whole genome shotgun (WGS) entry which is preliminary data.</text>
</comment>
<gene>
    <name evidence="9" type="primary">cobA</name>
    <name evidence="9" type="ORF">RQP53_02025</name>
</gene>
<proteinExistence type="inferred from homology"/>
<dbReference type="SUPFAM" id="SSF53790">
    <property type="entry name" value="Tetrapyrrole methylase"/>
    <property type="match status" value="1"/>
</dbReference>
<dbReference type="PANTHER" id="PTHR45790:SF1">
    <property type="entry name" value="SIROHEME SYNTHASE"/>
    <property type="match status" value="1"/>
</dbReference>
<dbReference type="Gene3D" id="3.40.1010.10">
    <property type="entry name" value="Cobalt-precorrin-4 Transmethylase, Domain 1"/>
    <property type="match status" value="1"/>
</dbReference>
<evidence type="ECO:0000313" key="9">
    <source>
        <dbReference type="EMBL" id="MDT8998047.1"/>
    </source>
</evidence>
<evidence type="ECO:0000256" key="4">
    <source>
        <dbReference type="ARBA" id="ARBA00022679"/>
    </source>
</evidence>
<dbReference type="InterPro" id="IPR006366">
    <property type="entry name" value="CobA/CysG_C"/>
</dbReference>
<evidence type="ECO:0000256" key="7">
    <source>
        <dbReference type="ARBA" id="ARBA00025705"/>
    </source>
</evidence>
<dbReference type="PROSITE" id="PS00839">
    <property type="entry name" value="SUMT_1"/>
    <property type="match status" value="1"/>
</dbReference>
<protein>
    <recommendedName>
        <fullName evidence="2">uroporphyrinogen-III C-methyltransferase</fullName>
        <ecNumber evidence="2">2.1.1.107</ecNumber>
    </recommendedName>
</protein>
<dbReference type="Pfam" id="PF00590">
    <property type="entry name" value="TP_methylase"/>
    <property type="match status" value="1"/>
</dbReference>
<sequence length="277" mass="29062">MSRLDEPRFFNSPSVMLVGAGPGDPELLTLKAARALAEARLVLYDALVSPAVLALCPAEAELIYVGKQSGHHHMSQEAIIELMISLVRQGRSLLRLKGGDPFIFGRGGEEAEALAAAGIPFSCIPGISAAQAAAAGAGIPLTHRDHAGALVFATGHLRANDQAGADGAAAHCVDLDWPLLARPHQTVVIYMGLGALEIISAQLIAHGLAADTPAAVIASASQPEQRCLRERLDRLPALVRQAAVRSPALLLIGQVAALHERLWPSLAQAREDAHCKV</sequence>
<keyword evidence="5" id="KW-0949">S-adenosyl-L-methionine</keyword>
<evidence type="ECO:0000256" key="6">
    <source>
        <dbReference type="ARBA" id="ARBA00023244"/>
    </source>
</evidence>
<comment type="similarity">
    <text evidence="1">Belongs to the precorrin methyltransferase family.</text>
</comment>
<evidence type="ECO:0000259" key="8">
    <source>
        <dbReference type="Pfam" id="PF00590"/>
    </source>
</evidence>
<dbReference type="InterPro" id="IPR000878">
    <property type="entry name" value="4pyrrol_Mease"/>
</dbReference>
<dbReference type="RefSeq" id="WP_315648326.1">
    <property type="nucleotide sequence ID" value="NZ_JAVXZY010000001.1"/>
</dbReference>
<comment type="pathway">
    <text evidence="7">Porphyrin-containing compound metabolism; siroheme biosynthesis; precorrin-2 from uroporphyrinogen III: step 1/1.</text>
</comment>
<keyword evidence="6" id="KW-0627">Porphyrin biosynthesis</keyword>
<dbReference type="InterPro" id="IPR003043">
    <property type="entry name" value="Uropor_MeTrfase_CS"/>
</dbReference>
<dbReference type="InterPro" id="IPR035996">
    <property type="entry name" value="4pyrrol_Methylase_sf"/>
</dbReference>
<dbReference type="GO" id="GO:0032259">
    <property type="term" value="P:methylation"/>
    <property type="evidence" value="ECO:0007669"/>
    <property type="project" value="UniProtKB-KW"/>
</dbReference>
<dbReference type="InterPro" id="IPR014776">
    <property type="entry name" value="4pyrrole_Mease_sub2"/>
</dbReference>
<keyword evidence="3 9" id="KW-0489">Methyltransferase</keyword>
<dbReference type="GO" id="GO:0004851">
    <property type="term" value="F:uroporphyrin-III C-methyltransferase activity"/>
    <property type="evidence" value="ECO:0007669"/>
    <property type="project" value="UniProtKB-EC"/>
</dbReference>
<evidence type="ECO:0000256" key="5">
    <source>
        <dbReference type="ARBA" id="ARBA00022691"/>
    </source>
</evidence>